<feature type="region of interest" description="Disordered" evidence="1">
    <location>
        <begin position="105"/>
        <end position="145"/>
    </location>
</feature>
<reference evidence="2 3" key="1">
    <citation type="journal article" date="2015" name="Stand. Genomic Sci.">
        <title>Genomic Encyclopedia of Bacterial and Archaeal Type Strains, Phase III: the genomes of soil and plant-associated and newly described type strains.</title>
        <authorList>
            <person name="Whitman W.B."/>
            <person name="Woyke T."/>
            <person name="Klenk H.P."/>
            <person name="Zhou Y."/>
            <person name="Lilburn T.G."/>
            <person name="Beck B.J."/>
            <person name="De Vos P."/>
            <person name="Vandamme P."/>
            <person name="Eisen J.A."/>
            <person name="Garrity G."/>
            <person name="Hugenholtz P."/>
            <person name="Kyrpides N.C."/>
        </authorList>
    </citation>
    <scope>NUCLEOTIDE SEQUENCE [LARGE SCALE GENOMIC DNA]</scope>
    <source>
        <strain evidence="2 3">CECT 7306</strain>
    </source>
</reference>
<comment type="caution">
    <text evidence="2">The sequence shown here is derived from an EMBL/GenBank/DDBJ whole genome shotgun (WGS) entry which is preliminary data.</text>
</comment>
<organism evidence="2 3">
    <name type="scientific">Pseudokineococcus lusitanus</name>
    <dbReference type="NCBI Taxonomy" id="763993"/>
    <lineage>
        <taxon>Bacteria</taxon>
        <taxon>Bacillati</taxon>
        <taxon>Actinomycetota</taxon>
        <taxon>Actinomycetes</taxon>
        <taxon>Kineosporiales</taxon>
        <taxon>Kineosporiaceae</taxon>
        <taxon>Pseudokineococcus</taxon>
    </lineage>
</organism>
<proteinExistence type="predicted"/>
<keyword evidence="3" id="KW-1185">Reference proteome</keyword>
<gene>
    <name evidence="2" type="ORF">EDC03_2072</name>
</gene>
<dbReference type="EMBL" id="RJKN01000005">
    <property type="protein sequence ID" value="ROP42787.1"/>
    <property type="molecule type" value="Genomic_DNA"/>
</dbReference>
<protein>
    <submittedName>
        <fullName evidence="2">Uncharacterized protein</fullName>
    </submittedName>
</protein>
<evidence type="ECO:0000313" key="3">
    <source>
        <dbReference type="Proteomes" id="UP000276232"/>
    </source>
</evidence>
<feature type="region of interest" description="Disordered" evidence="1">
    <location>
        <begin position="65"/>
        <end position="89"/>
    </location>
</feature>
<dbReference type="AlphaFoldDB" id="A0A3N1HJS4"/>
<evidence type="ECO:0000256" key="1">
    <source>
        <dbReference type="SAM" id="MobiDB-lite"/>
    </source>
</evidence>
<evidence type="ECO:0000313" key="2">
    <source>
        <dbReference type="EMBL" id="ROP42787.1"/>
    </source>
</evidence>
<feature type="compositionally biased region" description="Low complexity" evidence="1">
    <location>
        <begin position="107"/>
        <end position="120"/>
    </location>
</feature>
<dbReference type="Proteomes" id="UP000276232">
    <property type="component" value="Unassembled WGS sequence"/>
</dbReference>
<dbReference type="InParanoid" id="A0A3N1HJS4"/>
<feature type="compositionally biased region" description="Low complexity" evidence="1">
    <location>
        <begin position="66"/>
        <end position="86"/>
    </location>
</feature>
<sequence>MVRGTSAASTACAAPDDQGGCACGTGFGAAARKRLVIPPAPIAAYHTDHRLAVGHVARKYLAVGATGPPSLTTSRPSRARRSGAGPHQRGTRVFLVVVRELQQSKCGSSSPTSGRVTSSRTARRARRREVWPGTPHTASGSHPRAGCFRRVQLAPMSEQKQALEALEDARVLDGLRWAARSSASRVLSDYDSDTGHDQGWLGYSHHKLLKDRMDRVFSCGKYAVPSSGEDAAGLDVLGAGLDQEELLNMPLIPVGVVHRDELNGSPGWRAGEWRWLLASFRYGEGERIHWVQKSPTKQRVAAQPRPDQLMIEDEQLGISSLGDDAPVSIPSLMHDATTTLVLGHSLDPFSGGLQLPFGRPRLNLGGGDCWYWVTDLAGTPGGGGGGRLVDPVRPGGQDGQVVADAPVRLRRRGVTVDGTSNAT</sequence>
<name>A0A3N1HJS4_9ACTN</name>
<accession>A0A3N1HJS4</accession>